<reference evidence="2 3" key="1">
    <citation type="journal article" date="2019" name="Sci. Rep.">
        <title>A high-quality genome of Eragrostis curvula grass provides insights into Poaceae evolution and supports new strategies to enhance forage quality.</title>
        <authorList>
            <person name="Carballo J."/>
            <person name="Santos B.A.C.M."/>
            <person name="Zappacosta D."/>
            <person name="Garbus I."/>
            <person name="Selva J.P."/>
            <person name="Gallo C.A."/>
            <person name="Diaz A."/>
            <person name="Albertini E."/>
            <person name="Caccamo M."/>
            <person name="Echenique V."/>
        </authorList>
    </citation>
    <scope>NUCLEOTIDE SEQUENCE [LARGE SCALE GENOMIC DNA]</scope>
    <source>
        <strain evidence="3">cv. Victoria</strain>
        <tissue evidence="2">Leaf</tissue>
    </source>
</reference>
<dbReference type="OrthoDB" id="1572689at2759"/>
<feature type="non-terminal residue" evidence="2">
    <location>
        <position position="1"/>
    </location>
</feature>
<keyword evidence="1" id="KW-0732">Signal</keyword>
<organism evidence="2 3">
    <name type="scientific">Eragrostis curvula</name>
    <name type="common">weeping love grass</name>
    <dbReference type="NCBI Taxonomy" id="38414"/>
    <lineage>
        <taxon>Eukaryota</taxon>
        <taxon>Viridiplantae</taxon>
        <taxon>Streptophyta</taxon>
        <taxon>Embryophyta</taxon>
        <taxon>Tracheophyta</taxon>
        <taxon>Spermatophyta</taxon>
        <taxon>Magnoliopsida</taxon>
        <taxon>Liliopsida</taxon>
        <taxon>Poales</taxon>
        <taxon>Poaceae</taxon>
        <taxon>PACMAD clade</taxon>
        <taxon>Chloridoideae</taxon>
        <taxon>Eragrostideae</taxon>
        <taxon>Eragrostidinae</taxon>
        <taxon>Eragrostis</taxon>
    </lineage>
</organism>
<evidence type="ECO:0000313" key="3">
    <source>
        <dbReference type="Proteomes" id="UP000324897"/>
    </source>
</evidence>
<dbReference type="PANTHER" id="PTHR33184">
    <property type="entry name" value="PROTEIN TAPETUM DETERMINANT 1-LIKE-RELATED"/>
    <property type="match status" value="1"/>
</dbReference>
<evidence type="ECO:0000256" key="1">
    <source>
        <dbReference type="ARBA" id="ARBA00022729"/>
    </source>
</evidence>
<dbReference type="EMBL" id="RWGY01000002">
    <property type="protein sequence ID" value="TVU50349.1"/>
    <property type="molecule type" value="Genomic_DNA"/>
</dbReference>
<dbReference type="PANTHER" id="PTHR33184:SF61">
    <property type="entry name" value="TPD1 PROTEIN HOMOLOG 1"/>
    <property type="match status" value="1"/>
</dbReference>
<name>A0A5J9WQ94_9POAL</name>
<sequence>MDEGCAGAEDISIFQGRASNLPSGVPAYKVEVTNRCLDDDCAIAGIHVRCGWFSSVALVDPRKFRRLRHNDCLLNDGRPMRAGETISFEYANSFPYRLSVTVATCVDPTDVPADP</sequence>
<evidence type="ECO:0000313" key="2">
    <source>
        <dbReference type="EMBL" id="TVU50349.1"/>
    </source>
</evidence>
<keyword evidence="3" id="KW-1185">Reference proteome</keyword>
<evidence type="ECO:0008006" key="4">
    <source>
        <dbReference type="Google" id="ProtNLM"/>
    </source>
</evidence>
<proteinExistence type="predicted"/>
<dbReference type="AlphaFoldDB" id="A0A5J9WQ94"/>
<dbReference type="Proteomes" id="UP000324897">
    <property type="component" value="Chromosome 6"/>
</dbReference>
<dbReference type="InterPro" id="IPR040361">
    <property type="entry name" value="TPD1"/>
</dbReference>
<gene>
    <name evidence="2" type="ORF">EJB05_01718</name>
</gene>
<dbReference type="GO" id="GO:0001709">
    <property type="term" value="P:cell fate determination"/>
    <property type="evidence" value="ECO:0007669"/>
    <property type="project" value="TreeGrafter"/>
</dbReference>
<comment type="caution">
    <text evidence="2">The sequence shown here is derived from an EMBL/GenBank/DDBJ whole genome shotgun (WGS) entry which is preliminary data.</text>
</comment>
<accession>A0A5J9WQ94</accession>
<dbReference type="Gramene" id="TVU50349">
    <property type="protein sequence ID" value="TVU50349"/>
    <property type="gene ID" value="EJB05_01718"/>
</dbReference>
<dbReference type="Pfam" id="PF24068">
    <property type="entry name" value="TPD1_C"/>
    <property type="match status" value="1"/>
</dbReference>
<protein>
    <recommendedName>
        <fullName evidence="4">TPD1 protein</fullName>
    </recommendedName>
</protein>